<dbReference type="InterPro" id="IPR036928">
    <property type="entry name" value="AS_sf"/>
</dbReference>
<sequence>MKSILQSSAIDLQERLQSGDLTSVQIVGDFLDQISAHNHDGMRLNALISILDRPLALAMASILDNERAQGKTRSPLHGIPIVIKDCIVTGPDLGMPTTVGSHIFSKQKAIGNAPVVDQVPVSVHVNIKTTLSDYCKTAPRKGADYYRKREHDCKRSQLQLPYA</sequence>
<accession>A0AAN7UH73</accession>
<dbReference type="PANTHER" id="PTHR42678:SF34">
    <property type="entry name" value="OS04G0183300 PROTEIN"/>
    <property type="match status" value="1"/>
</dbReference>
<dbReference type="Proteomes" id="UP001305414">
    <property type="component" value="Unassembled WGS sequence"/>
</dbReference>
<proteinExistence type="predicted"/>
<protein>
    <recommendedName>
        <fullName evidence="1">Amidase domain-containing protein</fullName>
    </recommendedName>
</protein>
<evidence type="ECO:0000313" key="2">
    <source>
        <dbReference type="EMBL" id="KAK5625859.1"/>
    </source>
</evidence>
<dbReference type="AlphaFoldDB" id="A0AAN7UH73"/>
<dbReference type="SUPFAM" id="SSF75304">
    <property type="entry name" value="Amidase signature (AS) enzymes"/>
    <property type="match status" value="1"/>
</dbReference>
<organism evidence="2 3">
    <name type="scientific">Xylaria bambusicola</name>
    <dbReference type="NCBI Taxonomy" id="326684"/>
    <lineage>
        <taxon>Eukaryota</taxon>
        <taxon>Fungi</taxon>
        <taxon>Dikarya</taxon>
        <taxon>Ascomycota</taxon>
        <taxon>Pezizomycotina</taxon>
        <taxon>Sordariomycetes</taxon>
        <taxon>Xylariomycetidae</taxon>
        <taxon>Xylariales</taxon>
        <taxon>Xylariaceae</taxon>
        <taxon>Xylaria</taxon>
    </lineage>
</organism>
<comment type="caution">
    <text evidence="2">The sequence shown here is derived from an EMBL/GenBank/DDBJ whole genome shotgun (WGS) entry which is preliminary data.</text>
</comment>
<name>A0AAN7UH73_9PEZI</name>
<evidence type="ECO:0000313" key="3">
    <source>
        <dbReference type="Proteomes" id="UP001305414"/>
    </source>
</evidence>
<feature type="domain" description="Amidase" evidence="1">
    <location>
        <begin position="27"/>
        <end position="118"/>
    </location>
</feature>
<evidence type="ECO:0000259" key="1">
    <source>
        <dbReference type="Pfam" id="PF01425"/>
    </source>
</evidence>
<dbReference type="Gene3D" id="3.90.1300.10">
    <property type="entry name" value="Amidase signature (AS) domain"/>
    <property type="match status" value="1"/>
</dbReference>
<reference evidence="2 3" key="1">
    <citation type="submission" date="2023-10" db="EMBL/GenBank/DDBJ databases">
        <title>Draft genome sequence of Xylaria bambusicola isolate GMP-LS, the root and basal stem rot pathogen of sugarcane in Indonesia.</title>
        <authorList>
            <person name="Selvaraj P."/>
            <person name="Muralishankar V."/>
            <person name="Muruganantham S."/>
            <person name="Sp S."/>
            <person name="Haryani S."/>
            <person name="Lau K.J.X."/>
            <person name="Naqvi N.I."/>
        </authorList>
    </citation>
    <scope>NUCLEOTIDE SEQUENCE [LARGE SCALE GENOMIC DNA]</scope>
    <source>
        <strain evidence="2">GMP-LS</strain>
    </source>
</reference>
<dbReference type="InterPro" id="IPR023631">
    <property type="entry name" value="Amidase_dom"/>
</dbReference>
<gene>
    <name evidence="2" type="ORF">RRF57_001575</name>
</gene>
<dbReference type="PANTHER" id="PTHR42678">
    <property type="entry name" value="AMIDASE"/>
    <property type="match status" value="1"/>
</dbReference>
<keyword evidence="3" id="KW-1185">Reference proteome</keyword>
<dbReference type="Pfam" id="PF01425">
    <property type="entry name" value="Amidase"/>
    <property type="match status" value="1"/>
</dbReference>
<dbReference type="EMBL" id="JAWHQM010000002">
    <property type="protein sequence ID" value="KAK5625859.1"/>
    <property type="molecule type" value="Genomic_DNA"/>
</dbReference>